<keyword evidence="4" id="KW-1185">Reference proteome</keyword>
<dbReference type="EMBL" id="FN648275">
    <property type="protein sequence ID" value="CBJ30174.1"/>
    <property type="molecule type" value="Genomic_DNA"/>
</dbReference>
<organism evidence="3 4">
    <name type="scientific">Ectocarpus siliculosus</name>
    <name type="common">Brown alga</name>
    <name type="synonym">Conferva siliculosa</name>
    <dbReference type="NCBI Taxonomy" id="2880"/>
    <lineage>
        <taxon>Eukaryota</taxon>
        <taxon>Sar</taxon>
        <taxon>Stramenopiles</taxon>
        <taxon>Ochrophyta</taxon>
        <taxon>PX clade</taxon>
        <taxon>Phaeophyceae</taxon>
        <taxon>Ectocarpales</taxon>
        <taxon>Ectocarpaceae</taxon>
        <taxon>Ectocarpus</taxon>
    </lineage>
</organism>
<accession>D7FNB7</accession>
<reference evidence="3 4" key="1">
    <citation type="journal article" date="2010" name="Nature">
        <title>The Ectocarpus genome and the independent evolution of multicellularity in brown algae.</title>
        <authorList>
            <person name="Cock J.M."/>
            <person name="Sterck L."/>
            <person name="Rouze P."/>
            <person name="Scornet D."/>
            <person name="Allen A.E."/>
            <person name="Amoutzias G."/>
            <person name="Anthouard V."/>
            <person name="Artiguenave F."/>
            <person name="Aury J.M."/>
            <person name="Badger J.H."/>
            <person name="Beszteri B."/>
            <person name="Billiau K."/>
            <person name="Bonnet E."/>
            <person name="Bothwell J.H."/>
            <person name="Bowler C."/>
            <person name="Boyen C."/>
            <person name="Brownlee C."/>
            <person name="Carrano C.J."/>
            <person name="Charrier B."/>
            <person name="Cho G.Y."/>
            <person name="Coelho S.M."/>
            <person name="Collen J."/>
            <person name="Corre E."/>
            <person name="Da Silva C."/>
            <person name="Delage L."/>
            <person name="Delaroque N."/>
            <person name="Dittami S.M."/>
            <person name="Doulbeau S."/>
            <person name="Elias M."/>
            <person name="Farnham G."/>
            <person name="Gachon C.M."/>
            <person name="Gschloessl B."/>
            <person name="Heesch S."/>
            <person name="Jabbari K."/>
            <person name="Jubin C."/>
            <person name="Kawai H."/>
            <person name="Kimura K."/>
            <person name="Kloareg B."/>
            <person name="Kupper F.C."/>
            <person name="Lang D."/>
            <person name="Le Bail A."/>
            <person name="Leblanc C."/>
            <person name="Lerouge P."/>
            <person name="Lohr M."/>
            <person name="Lopez P.J."/>
            <person name="Martens C."/>
            <person name="Maumus F."/>
            <person name="Michel G."/>
            <person name="Miranda-Saavedra D."/>
            <person name="Morales J."/>
            <person name="Moreau H."/>
            <person name="Motomura T."/>
            <person name="Nagasato C."/>
            <person name="Napoli C.A."/>
            <person name="Nelson D.R."/>
            <person name="Nyvall-Collen P."/>
            <person name="Peters A.F."/>
            <person name="Pommier C."/>
            <person name="Potin P."/>
            <person name="Poulain J."/>
            <person name="Quesneville H."/>
            <person name="Read B."/>
            <person name="Rensing S.A."/>
            <person name="Ritter A."/>
            <person name="Rousvoal S."/>
            <person name="Samanta M."/>
            <person name="Samson G."/>
            <person name="Schroeder D.C."/>
            <person name="Segurens B."/>
            <person name="Strittmatter M."/>
            <person name="Tonon T."/>
            <person name="Tregear J.W."/>
            <person name="Valentin K."/>
            <person name="von Dassow P."/>
            <person name="Yamagishi T."/>
            <person name="Van de Peer Y."/>
            <person name="Wincker P."/>
        </authorList>
    </citation>
    <scope>NUCLEOTIDE SEQUENCE [LARGE SCALE GENOMIC DNA]</scope>
    <source>
        <strain evidence="4">Ec32 / CCAP1310/4</strain>
    </source>
</reference>
<evidence type="ECO:0000256" key="2">
    <source>
        <dbReference type="SAM" id="SignalP"/>
    </source>
</evidence>
<keyword evidence="2" id="KW-0732">Signal</keyword>
<gene>
    <name evidence="3" type="ORF">Esi_0178_0039</name>
</gene>
<name>D7FNB7_ECTSI</name>
<dbReference type="eggNOG" id="ENOG502SART">
    <property type="taxonomic scope" value="Eukaryota"/>
</dbReference>
<feature type="region of interest" description="Disordered" evidence="1">
    <location>
        <begin position="50"/>
        <end position="76"/>
    </location>
</feature>
<evidence type="ECO:0000313" key="3">
    <source>
        <dbReference type="EMBL" id="CBJ30174.1"/>
    </source>
</evidence>
<proteinExistence type="predicted"/>
<dbReference type="InParanoid" id="D7FNB7"/>
<feature type="signal peptide" evidence="2">
    <location>
        <begin position="1"/>
        <end position="26"/>
    </location>
</feature>
<dbReference type="OrthoDB" id="193700at2759"/>
<feature type="compositionally biased region" description="Low complexity" evidence="1">
    <location>
        <begin position="58"/>
        <end position="74"/>
    </location>
</feature>
<dbReference type="Proteomes" id="UP000002630">
    <property type="component" value="Linkage Group LG25"/>
</dbReference>
<dbReference type="EMBL" id="FN649750">
    <property type="protein sequence ID" value="CBJ30174.1"/>
    <property type="molecule type" value="Genomic_DNA"/>
</dbReference>
<evidence type="ECO:0000256" key="1">
    <source>
        <dbReference type="SAM" id="MobiDB-lite"/>
    </source>
</evidence>
<dbReference type="AlphaFoldDB" id="D7FNB7"/>
<feature type="chain" id="PRO_5003095747" evidence="2">
    <location>
        <begin position="27"/>
        <end position="220"/>
    </location>
</feature>
<sequence>MSMGLRRSFLVLAMAWTLSLARLTNATIAWTLKPRQLLDYGNMLGALQQASRPPLAKPSSSPSMNRSPSRSSTSLHGTAADVFDRMGWSGSKGRSTLFVGRMSFTSLGTRERRGVRSIAERIVVVRRSVDRQGLVTMAQPRKKLPERSVDVFCQKCRTQLYKYKKGGKGSLVKCYKERIVEDFTDGKLECPNCGQLFARDTMVHGRPAFKMIGGKVYQKK</sequence>
<protein>
    <submittedName>
        <fullName evidence="3">Uncharacterized protein</fullName>
    </submittedName>
</protein>
<evidence type="ECO:0000313" key="4">
    <source>
        <dbReference type="Proteomes" id="UP000002630"/>
    </source>
</evidence>